<dbReference type="Proteomes" id="UP000005439">
    <property type="component" value="Chromosome"/>
</dbReference>
<dbReference type="EMBL" id="CP003179">
    <property type="protein sequence ID" value="AEW04184.1"/>
    <property type="molecule type" value="Genomic_DNA"/>
</dbReference>
<dbReference type="AlphaFoldDB" id="G8U015"/>
<accession>G8U015</accession>
<evidence type="ECO:0000313" key="2">
    <source>
        <dbReference type="Proteomes" id="UP000005439"/>
    </source>
</evidence>
<reference evidence="2" key="1">
    <citation type="submission" date="2011-12" db="EMBL/GenBank/DDBJ databases">
        <title>The complete genome of chromosome of Sulfobacillus acidophilus DSM 10332.</title>
        <authorList>
            <person name="Lucas S."/>
            <person name="Han J."/>
            <person name="Lapidus A."/>
            <person name="Bruce D."/>
            <person name="Goodwin L."/>
            <person name="Pitluck S."/>
            <person name="Peters L."/>
            <person name="Kyrpides N."/>
            <person name="Mavromatis K."/>
            <person name="Ivanova N."/>
            <person name="Mikhailova N."/>
            <person name="Chertkov O."/>
            <person name="Saunders E."/>
            <person name="Detter J.C."/>
            <person name="Tapia R."/>
            <person name="Han C."/>
            <person name="Land M."/>
            <person name="Hauser L."/>
            <person name="Markowitz V."/>
            <person name="Cheng J.-F."/>
            <person name="Hugenholtz P."/>
            <person name="Woyke T."/>
            <person name="Wu D."/>
            <person name="Pukall R."/>
            <person name="Gehrich-Schroeter G."/>
            <person name="Schneider S."/>
            <person name="Klenk H.-P."/>
            <person name="Eisen J.A."/>
        </authorList>
    </citation>
    <scope>NUCLEOTIDE SEQUENCE [LARGE SCALE GENOMIC DNA]</scope>
    <source>
        <strain evidence="2">ATCC 700253 / DSM 10332 / NAL</strain>
    </source>
</reference>
<proteinExistence type="predicted"/>
<evidence type="ECO:0000313" key="1">
    <source>
        <dbReference type="EMBL" id="AEW04184.1"/>
    </source>
</evidence>
<keyword evidence="2" id="KW-1185">Reference proteome</keyword>
<reference evidence="1 2" key="2">
    <citation type="journal article" date="2012" name="Stand. Genomic Sci.">
        <title>Complete genome sequence of the moderately thermophilic mineral-sulfide-oxidizing firmicute Sulfobacillus acidophilus type strain (NAL(T)).</title>
        <authorList>
            <person name="Anderson I."/>
            <person name="Chertkov O."/>
            <person name="Chen A."/>
            <person name="Saunders E."/>
            <person name="Lapidus A."/>
            <person name="Nolan M."/>
            <person name="Lucas S."/>
            <person name="Hammon N."/>
            <person name="Deshpande S."/>
            <person name="Cheng J.F."/>
            <person name="Han C."/>
            <person name="Tapia R."/>
            <person name="Goodwin L.A."/>
            <person name="Pitluck S."/>
            <person name="Liolios K."/>
            <person name="Pagani I."/>
            <person name="Ivanova N."/>
            <person name="Mikhailova N."/>
            <person name="Pati A."/>
            <person name="Palaniappan K."/>
            <person name="Land M."/>
            <person name="Pan C."/>
            <person name="Rohde M."/>
            <person name="Pukall R."/>
            <person name="Goker M."/>
            <person name="Detter J.C."/>
            <person name="Woyke T."/>
            <person name="Bristow J."/>
            <person name="Eisen J.A."/>
            <person name="Markowitz V."/>
            <person name="Hugenholtz P."/>
            <person name="Kyrpides N.C."/>
            <person name="Klenk H.P."/>
            <person name="Mavromatis K."/>
        </authorList>
    </citation>
    <scope>NUCLEOTIDE SEQUENCE [LARGE SCALE GENOMIC DNA]</scope>
    <source>
        <strain evidence="2">ATCC 700253 / DSM 10332 / NAL</strain>
    </source>
</reference>
<gene>
    <name evidence="1" type="ordered locus">Sulac_0674</name>
</gene>
<organism evidence="1 2">
    <name type="scientific">Sulfobacillus acidophilus (strain ATCC 700253 / DSM 10332 / NAL)</name>
    <dbReference type="NCBI Taxonomy" id="679936"/>
    <lineage>
        <taxon>Bacteria</taxon>
        <taxon>Bacillati</taxon>
        <taxon>Bacillota</taxon>
        <taxon>Clostridia</taxon>
        <taxon>Eubacteriales</taxon>
        <taxon>Clostridiales Family XVII. Incertae Sedis</taxon>
        <taxon>Sulfobacillus</taxon>
    </lineage>
</organism>
<protein>
    <submittedName>
        <fullName evidence="1">Uncharacterized protein</fullName>
    </submittedName>
</protein>
<dbReference type="PATRIC" id="fig|679936.5.peg.724"/>
<sequence>MVSAEIARTIPARLARVKRWDWATLPLLPAGQAYETLLAPDTNPGAVSTSKQGLGCRSVGPFHRGCRTGFD</sequence>
<name>G8U015_SULAD</name>
<dbReference type="HOGENOM" id="CLU_2738522_0_0_9"/>
<dbReference type="KEGG" id="sap:Sulac_0674"/>